<protein>
    <submittedName>
        <fullName evidence="2">Uncharacterized protein</fullName>
    </submittedName>
</protein>
<dbReference type="Proteomes" id="UP000431269">
    <property type="component" value="Chromosome"/>
</dbReference>
<keyword evidence="1" id="KW-0732">Signal</keyword>
<dbReference type="KEGG" id="tsv:DSM104635_00185"/>
<accession>A0A6I6MFS1</accession>
<name>A0A6I6MFS1_9CAUL</name>
<reference evidence="3" key="1">
    <citation type="submission" date="2019-12" db="EMBL/GenBank/DDBJ databases">
        <title>Complete genome of Terracaulis silvestris 0127_4.</title>
        <authorList>
            <person name="Vieira S."/>
            <person name="Riedel T."/>
            <person name="Sproer C."/>
            <person name="Pascual J."/>
            <person name="Boedeker C."/>
            <person name="Overmann J."/>
        </authorList>
    </citation>
    <scope>NUCLEOTIDE SEQUENCE [LARGE SCALE GENOMIC DNA]</scope>
    <source>
        <strain evidence="3">0127_4</strain>
    </source>
</reference>
<feature type="chain" id="PRO_5026137578" evidence="1">
    <location>
        <begin position="21"/>
        <end position="200"/>
    </location>
</feature>
<sequence length="200" mass="21752">MALLAPLLALAAFVFEASFAAESATALTVSASRTDSPVVRQRLLERAELGLKQSWALPTRWHAGAAEALSAVIFLKAETLGDASLFEQSARWATHTVRLAPVQPNAWIRLAALAERGYGNSVCDIDLCLERSWSVALMVEPEPACARLQLAQRRNLLTPNDARIEAYLDGGASRSEAARCLSFLPPDELFQTLMRTLSSD</sequence>
<organism evidence="2 3">
    <name type="scientific">Terricaulis silvestris</name>
    <dbReference type="NCBI Taxonomy" id="2686094"/>
    <lineage>
        <taxon>Bacteria</taxon>
        <taxon>Pseudomonadati</taxon>
        <taxon>Pseudomonadota</taxon>
        <taxon>Alphaproteobacteria</taxon>
        <taxon>Caulobacterales</taxon>
        <taxon>Caulobacteraceae</taxon>
        <taxon>Terricaulis</taxon>
    </lineage>
</organism>
<dbReference type="AlphaFoldDB" id="A0A6I6MFS1"/>
<keyword evidence="3" id="KW-1185">Reference proteome</keyword>
<gene>
    <name evidence="2" type="ORF">DSM104635_00185</name>
</gene>
<feature type="signal peptide" evidence="1">
    <location>
        <begin position="1"/>
        <end position="20"/>
    </location>
</feature>
<evidence type="ECO:0000313" key="2">
    <source>
        <dbReference type="EMBL" id="QGZ93375.1"/>
    </source>
</evidence>
<proteinExistence type="predicted"/>
<evidence type="ECO:0000313" key="3">
    <source>
        <dbReference type="Proteomes" id="UP000431269"/>
    </source>
</evidence>
<dbReference type="EMBL" id="CP047045">
    <property type="protein sequence ID" value="QGZ93375.1"/>
    <property type="molecule type" value="Genomic_DNA"/>
</dbReference>
<evidence type="ECO:0000256" key="1">
    <source>
        <dbReference type="SAM" id="SignalP"/>
    </source>
</evidence>